<dbReference type="InterPro" id="IPR002712">
    <property type="entry name" value="CcdB"/>
</dbReference>
<sequence>MAQFTVYANNNTATRTTYPYLIDVQSDLLSALSTTLVIPLIPTALAESFQLTKLNPDVTVEGKTFSLMTQDMASISKAQLTNTVGDLSHDRDRITAAIDLLFFGI</sequence>
<dbReference type="GO" id="GO:0008657">
    <property type="term" value="F:DNA topoisomerase type II (double strand cut, ATP-hydrolyzing) inhibitor activity"/>
    <property type="evidence" value="ECO:0007669"/>
    <property type="project" value="InterPro"/>
</dbReference>
<gene>
    <name evidence="8" type="ORF">CWI73_07525</name>
</gene>
<organism evidence="8 9">
    <name type="scientific">Idiomarina piscisalsi</name>
    <dbReference type="NCBI Taxonomy" id="1096243"/>
    <lineage>
        <taxon>Bacteria</taxon>
        <taxon>Pseudomonadati</taxon>
        <taxon>Pseudomonadota</taxon>
        <taxon>Gammaproteobacteria</taxon>
        <taxon>Alteromonadales</taxon>
        <taxon>Idiomarinaceae</taxon>
        <taxon>Idiomarina</taxon>
    </lineage>
</organism>
<evidence type="ECO:0000256" key="1">
    <source>
        <dbReference type="ARBA" id="ARBA00005230"/>
    </source>
</evidence>
<proteinExistence type="inferred from homology"/>
<evidence type="ECO:0000256" key="7">
    <source>
        <dbReference type="ARBA" id="ARBA00033135"/>
    </source>
</evidence>
<keyword evidence="4" id="KW-0805">Transcription regulation</keyword>
<evidence type="ECO:0000256" key="3">
    <source>
        <dbReference type="ARBA" id="ARBA00022491"/>
    </source>
</evidence>
<keyword evidence="3" id="KW-0678">Repressor</keyword>
<evidence type="ECO:0000256" key="4">
    <source>
        <dbReference type="ARBA" id="ARBA00023015"/>
    </source>
</evidence>
<protein>
    <recommendedName>
        <fullName evidence="2">Toxin CcdB</fullName>
    </recommendedName>
    <alternativeName>
        <fullName evidence="7">Cytotoxic protein CcdB</fullName>
    </alternativeName>
    <alternativeName>
        <fullName evidence="6">Protein LetD</fullName>
    </alternativeName>
</protein>
<dbReference type="GO" id="GO:0006276">
    <property type="term" value="P:plasmid maintenance"/>
    <property type="evidence" value="ECO:0007669"/>
    <property type="project" value="InterPro"/>
</dbReference>
<evidence type="ECO:0000256" key="6">
    <source>
        <dbReference type="ARBA" id="ARBA00029628"/>
    </source>
</evidence>
<dbReference type="Proteomes" id="UP000288361">
    <property type="component" value="Unassembled WGS sequence"/>
</dbReference>
<dbReference type="AlphaFoldDB" id="A0A432YSH8"/>
<evidence type="ECO:0000313" key="9">
    <source>
        <dbReference type="Proteomes" id="UP000288361"/>
    </source>
</evidence>
<dbReference type="Pfam" id="PF01845">
    <property type="entry name" value="CcdB"/>
    <property type="match status" value="1"/>
</dbReference>
<dbReference type="RefSeq" id="WP_126752205.1">
    <property type="nucleotide sequence ID" value="NZ_JBHUMT010000001.1"/>
</dbReference>
<evidence type="ECO:0000256" key="5">
    <source>
        <dbReference type="ARBA" id="ARBA00023163"/>
    </source>
</evidence>
<evidence type="ECO:0000313" key="8">
    <source>
        <dbReference type="EMBL" id="RUO64532.1"/>
    </source>
</evidence>
<accession>A0A432YSH8</accession>
<name>A0A432YSH8_9GAMM</name>
<dbReference type="InterPro" id="IPR011067">
    <property type="entry name" value="Plasmid_toxin/cell-grow_inhib"/>
</dbReference>
<dbReference type="EMBL" id="PIQA01000004">
    <property type="protein sequence ID" value="RUO64532.1"/>
    <property type="molecule type" value="Genomic_DNA"/>
</dbReference>
<evidence type="ECO:0000256" key="2">
    <source>
        <dbReference type="ARBA" id="ARBA00015075"/>
    </source>
</evidence>
<dbReference type="Gene3D" id="2.30.30.110">
    <property type="match status" value="1"/>
</dbReference>
<dbReference type="SUPFAM" id="SSF50118">
    <property type="entry name" value="Cell growth inhibitor/plasmid maintenance toxic component"/>
    <property type="match status" value="1"/>
</dbReference>
<reference evidence="8 9" key="1">
    <citation type="journal article" date="2011" name="Front. Microbiol.">
        <title>Genomic signatures of strain selection and enhancement in Bacillus atrophaeus var. globigii, a historical biowarfare simulant.</title>
        <authorList>
            <person name="Gibbons H.S."/>
            <person name="Broomall S.M."/>
            <person name="McNew L.A."/>
            <person name="Daligault H."/>
            <person name="Chapman C."/>
            <person name="Bruce D."/>
            <person name="Karavis M."/>
            <person name="Krepps M."/>
            <person name="McGregor P.A."/>
            <person name="Hong C."/>
            <person name="Park K.H."/>
            <person name="Akmal A."/>
            <person name="Feldman A."/>
            <person name="Lin J.S."/>
            <person name="Chang W.E."/>
            <person name="Higgs B.W."/>
            <person name="Demirev P."/>
            <person name="Lindquist J."/>
            <person name="Liem A."/>
            <person name="Fochler E."/>
            <person name="Read T.D."/>
            <person name="Tapia R."/>
            <person name="Johnson S."/>
            <person name="Bishop-Lilly K.A."/>
            <person name="Detter C."/>
            <person name="Han C."/>
            <person name="Sozhamannan S."/>
            <person name="Rosenzweig C.N."/>
            <person name="Skowronski E.W."/>
        </authorList>
    </citation>
    <scope>NUCLEOTIDE SEQUENCE [LARGE SCALE GENOMIC DNA]</scope>
    <source>
        <strain evidence="8 9">TPS4-2</strain>
    </source>
</reference>
<comment type="similarity">
    <text evidence="1">Belongs to the CcdB toxin family.</text>
</comment>
<comment type="caution">
    <text evidence="8">The sequence shown here is derived from an EMBL/GenBank/DDBJ whole genome shotgun (WGS) entry which is preliminary data.</text>
</comment>
<keyword evidence="5" id="KW-0804">Transcription</keyword>